<dbReference type="EMBL" id="FOQA01000016">
    <property type="protein sequence ID" value="SFI38847.1"/>
    <property type="molecule type" value="Genomic_DNA"/>
</dbReference>
<evidence type="ECO:0000313" key="2">
    <source>
        <dbReference type="EMBL" id="SFI38847.1"/>
    </source>
</evidence>
<dbReference type="Pfam" id="PF01863">
    <property type="entry name" value="YgjP-like"/>
    <property type="match status" value="1"/>
</dbReference>
<dbReference type="Proteomes" id="UP000199287">
    <property type="component" value="Unassembled WGS sequence"/>
</dbReference>
<accession>A0A1I3HTF7</accession>
<name>A0A1I3HTF7_9FIRM</name>
<sequence>MGKTTKTSFLLVDDLKVEVVRKKIKNMNLSVHPPDGRVRISVPKGVDEETLRFFLTSRLPWIKKQQHRLENQKQSIPKEYIAGESHDVAGDSYSLNIIEESKEKQRAELRKGKQLDLYLRPGSDKNKREQILQGFYREYLKEKIPELILKWEPVMGVKVEDWGVKRMKTRWGSCNIRDKRIWINLDLGKKHPRCLEYIVVHEMVHLLERYHNDRFKSYMDSFLPDWRSIKKELK</sequence>
<feature type="domain" description="YgjP-like metallopeptidase" evidence="1">
    <location>
        <begin position="28"/>
        <end position="234"/>
    </location>
</feature>
<proteinExistence type="predicted"/>
<dbReference type="InterPro" id="IPR002725">
    <property type="entry name" value="YgjP-like_metallopeptidase"/>
</dbReference>
<dbReference type="STRING" id="69895.SAMN05192551_1167"/>
<dbReference type="Gene3D" id="3.30.2010.10">
    <property type="entry name" value="Metalloproteases ('zincins'), catalytic domain"/>
    <property type="match status" value="1"/>
</dbReference>
<dbReference type="PANTHER" id="PTHR30399:SF1">
    <property type="entry name" value="UTP PYROPHOSPHATASE"/>
    <property type="match status" value="1"/>
</dbReference>
<keyword evidence="3" id="KW-1185">Reference proteome</keyword>
<dbReference type="AlphaFoldDB" id="A0A1I3HTF7"/>
<dbReference type="OrthoDB" id="9811177at2"/>
<evidence type="ECO:0000259" key="1">
    <source>
        <dbReference type="Pfam" id="PF01863"/>
    </source>
</evidence>
<gene>
    <name evidence="2" type="ORF">SAMN05192551_1167</name>
</gene>
<evidence type="ECO:0000313" key="3">
    <source>
        <dbReference type="Proteomes" id="UP000199287"/>
    </source>
</evidence>
<dbReference type="CDD" id="cd07344">
    <property type="entry name" value="M48_yhfN_like"/>
    <property type="match status" value="1"/>
</dbReference>
<protein>
    <recommendedName>
        <fullName evidence="1">YgjP-like metallopeptidase domain-containing protein</fullName>
    </recommendedName>
</protein>
<dbReference type="PANTHER" id="PTHR30399">
    <property type="entry name" value="UNCHARACTERIZED PROTEIN YGJP"/>
    <property type="match status" value="1"/>
</dbReference>
<dbReference type="InterPro" id="IPR053136">
    <property type="entry name" value="UTP_pyrophosphatase-like"/>
</dbReference>
<organism evidence="2 3">
    <name type="scientific">Tindallia magadiensis</name>
    <dbReference type="NCBI Taxonomy" id="69895"/>
    <lineage>
        <taxon>Bacteria</taxon>
        <taxon>Bacillati</taxon>
        <taxon>Bacillota</taxon>
        <taxon>Clostridia</taxon>
        <taxon>Peptostreptococcales</taxon>
        <taxon>Tindalliaceae</taxon>
        <taxon>Tindallia</taxon>
    </lineage>
</organism>
<reference evidence="3" key="1">
    <citation type="submission" date="2016-10" db="EMBL/GenBank/DDBJ databases">
        <authorList>
            <person name="Varghese N."/>
            <person name="Submissions S."/>
        </authorList>
    </citation>
    <scope>NUCLEOTIDE SEQUENCE [LARGE SCALE GENOMIC DNA]</scope>
    <source>
        <strain evidence="3">Z-7934</strain>
    </source>
</reference>